<evidence type="ECO:0000259" key="10">
    <source>
        <dbReference type="Pfam" id="PF22624"/>
    </source>
</evidence>
<evidence type="ECO:0000256" key="8">
    <source>
        <dbReference type="ARBA" id="ARBA00048794"/>
    </source>
</evidence>
<dbReference type="InterPro" id="IPR050559">
    <property type="entry name" value="P-Pant_transferase_sf"/>
</dbReference>
<keyword evidence="4" id="KW-0808">Transferase</keyword>
<proteinExistence type="inferred from homology"/>
<comment type="catalytic activity">
    <reaction evidence="7">
        <text>apo-[ACP] + CoA = holo-[ACP] + adenosine 3',5'-bisphosphate + H(+)</text>
        <dbReference type="Rhea" id="RHEA:12068"/>
        <dbReference type="Rhea" id="RHEA-COMP:9685"/>
        <dbReference type="Rhea" id="RHEA-COMP:9690"/>
        <dbReference type="ChEBI" id="CHEBI:15378"/>
        <dbReference type="ChEBI" id="CHEBI:29999"/>
        <dbReference type="ChEBI" id="CHEBI:57287"/>
        <dbReference type="ChEBI" id="CHEBI:58343"/>
        <dbReference type="ChEBI" id="CHEBI:64479"/>
        <dbReference type="EC" id="2.7.8.7"/>
    </reaction>
    <physiologicalReaction direction="left-to-right" evidence="7">
        <dbReference type="Rhea" id="RHEA:12069"/>
    </physiologicalReaction>
</comment>
<evidence type="ECO:0000256" key="5">
    <source>
        <dbReference type="ARBA" id="ARBA00030484"/>
    </source>
</evidence>
<dbReference type="PANTHER" id="PTHR12215">
    <property type="entry name" value="PHOSPHOPANTETHEINE TRANSFERASE"/>
    <property type="match status" value="1"/>
</dbReference>
<dbReference type="Pfam" id="PF22624">
    <property type="entry name" value="AASDHPPT_N"/>
    <property type="match status" value="1"/>
</dbReference>
<dbReference type="EC" id="2.7.8.7" evidence="2"/>
<dbReference type="Gene3D" id="3.90.470.20">
    <property type="entry name" value="4'-phosphopantetheinyl transferase domain"/>
    <property type="match status" value="2"/>
</dbReference>
<evidence type="ECO:0000256" key="2">
    <source>
        <dbReference type="ARBA" id="ARBA00013172"/>
    </source>
</evidence>
<dbReference type="WBParaSite" id="SMUV_0000796501-mRNA-1">
    <property type="protein sequence ID" value="SMUV_0000796501-mRNA-1"/>
    <property type="gene ID" value="SMUV_0000796501"/>
</dbReference>
<dbReference type="GO" id="GO:0000287">
    <property type="term" value="F:magnesium ion binding"/>
    <property type="evidence" value="ECO:0007669"/>
    <property type="project" value="InterPro"/>
</dbReference>
<name>A0A0N5AT27_9BILA</name>
<sequence>MELRPCKCHRLVVSLSSVLKSEHFELHFRKAVQCITEEELKKFQKFRYQEDALASLLGRLFLRQATKRLSGCEWKDIEFGRTAKGKPFLKNPPVQFGINVSHQGDYVAFASSCTPKVGVDCMRLDVERNNKSADEYINSMARSASPDELNMMRSQPTEAMKMAYFYRYWCLKEAILKATGEGLLSDLSRLDFRIDKKERYFRKCFITSTTVLLDGELQNQWVFEESFIDDKHVGAVCRERLLPRSCMFRQDPEARLHFGFVTIDFLLDGATVINPLPEDGAIEWEEFKAKLKKTF</sequence>
<dbReference type="GO" id="GO:0005829">
    <property type="term" value="C:cytosol"/>
    <property type="evidence" value="ECO:0007669"/>
    <property type="project" value="TreeGrafter"/>
</dbReference>
<evidence type="ECO:0000256" key="4">
    <source>
        <dbReference type="ARBA" id="ARBA00022679"/>
    </source>
</evidence>
<keyword evidence="11" id="KW-1185">Reference proteome</keyword>
<evidence type="ECO:0000259" key="9">
    <source>
        <dbReference type="Pfam" id="PF01648"/>
    </source>
</evidence>
<organism evidence="11 12">
    <name type="scientific">Syphacia muris</name>
    <dbReference type="NCBI Taxonomy" id="451379"/>
    <lineage>
        <taxon>Eukaryota</taxon>
        <taxon>Metazoa</taxon>
        <taxon>Ecdysozoa</taxon>
        <taxon>Nematoda</taxon>
        <taxon>Chromadorea</taxon>
        <taxon>Rhabditida</taxon>
        <taxon>Spirurina</taxon>
        <taxon>Oxyuridomorpha</taxon>
        <taxon>Oxyuroidea</taxon>
        <taxon>Oxyuridae</taxon>
        <taxon>Syphacia</taxon>
    </lineage>
</organism>
<dbReference type="Pfam" id="PF01648">
    <property type="entry name" value="ACPS"/>
    <property type="match status" value="1"/>
</dbReference>
<accession>A0A0N5AT27</accession>
<dbReference type="GO" id="GO:0019878">
    <property type="term" value="P:lysine biosynthetic process via aminoadipic acid"/>
    <property type="evidence" value="ECO:0007669"/>
    <property type="project" value="TreeGrafter"/>
</dbReference>
<comment type="similarity">
    <text evidence="1">Belongs to the P-Pant transferase superfamily. AcpS family.</text>
</comment>
<evidence type="ECO:0000256" key="3">
    <source>
        <dbReference type="ARBA" id="ARBA00016301"/>
    </source>
</evidence>
<evidence type="ECO:0000313" key="11">
    <source>
        <dbReference type="Proteomes" id="UP000046393"/>
    </source>
</evidence>
<feature type="domain" description="4'-phosphopantetheinyl transferase" evidence="9">
    <location>
        <begin position="117"/>
        <end position="237"/>
    </location>
</feature>
<protein>
    <recommendedName>
        <fullName evidence="3">L-aminoadipate-semialdehyde dehydrogenase-phosphopantetheinyl transferase</fullName>
        <ecNumber evidence="2">2.7.8.7</ecNumber>
    </recommendedName>
    <alternativeName>
        <fullName evidence="5">4'-phosphopantetheinyl transferase</fullName>
    </alternativeName>
    <alternativeName>
        <fullName evidence="6">Alpha-aminoadipic semialdehyde dehydrogenase-phosphopantetheinyl transferase</fullName>
    </alternativeName>
</protein>
<dbReference type="FunFam" id="3.90.470.20:FF:000003">
    <property type="entry name" value="L-aminoadipate-semialdehyde dehydrogenase-phosphopantetheinyl transferase"/>
    <property type="match status" value="1"/>
</dbReference>
<evidence type="ECO:0000256" key="6">
    <source>
        <dbReference type="ARBA" id="ARBA00033443"/>
    </source>
</evidence>
<dbReference type="InterPro" id="IPR037143">
    <property type="entry name" value="4-PPantetheinyl_Trfase_dom_sf"/>
</dbReference>
<evidence type="ECO:0000256" key="1">
    <source>
        <dbReference type="ARBA" id="ARBA00006195"/>
    </source>
</evidence>
<dbReference type="AlphaFoldDB" id="A0A0N5AT27"/>
<comment type="catalytic activity">
    <reaction evidence="8">
        <text>apo-[ACP] + acetyl-CoA = acetyl-[ACP] + adenosine 3',5'-bisphosphate + H(+)</text>
        <dbReference type="Rhea" id="RHEA:46564"/>
        <dbReference type="Rhea" id="RHEA-COMP:9621"/>
        <dbReference type="Rhea" id="RHEA-COMP:9690"/>
        <dbReference type="ChEBI" id="CHEBI:15378"/>
        <dbReference type="ChEBI" id="CHEBI:29999"/>
        <dbReference type="ChEBI" id="CHEBI:57288"/>
        <dbReference type="ChEBI" id="CHEBI:58343"/>
        <dbReference type="ChEBI" id="CHEBI:78446"/>
    </reaction>
    <physiologicalReaction direction="left-to-right" evidence="8">
        <dbReference type="Rhea" id="RHEA:46565"/>
    </physiologicalReaction>
</comment>
<reference evidence="12" key="1">
    <citation type="submission" date="2017-02" db="UniProtKB">
        <authorList>
            <consortium name="WormBaseParasite"/>
        </authorList>
    </citation>
    <scope>IDENTIFICATION</scope>
</reference>
<dbReference type="STRING" id="451379.A0A0N5AT27"/>
<dbReference type="SUPFAM" id="SSF56214">
    <property type="entry name" value="4'-phosphopantetheinyl transferase"/>
    <property type="match status" value="2"/>
</dbReference>
<dbReference type="Proteomes" id="UP000046393">
    <property type="component" value="Unplaced"/>
</dbReference>
<dbReference type="InterPro" id="IPR055066">
    <property type="entry name" value="AASDHPPT_N"/>
</dbReference>
<feature type="domain" description="4'-phosphopantetheinyl transferase N-terminal" evidence="10">
    <location>
        <begin position="27"/>
        <end position="113"/>
    </location>
</feature>
<evidence type="ECO:0000256" key="7">
    <source>
        <dbReference type="ARBA" id="ARBA00048641"/>
    </source>
</evidence>
<evidence type="ECO:0000313" key="12">
    <source>
        <dbReference type="WBParaSite" id="SMUV_0000796501-mRNA-1"/>
    </source>
</evidence>
<dbReference type="InterPro" id="IPR008278">
    <property type="entry name" value="4-PPantetheinyl_Trfase_dom"/>
</dbReference>
<dbReference type="GO" id="GO:0008897">
    <property type="term" value="F:holo-[acyl-carrier-protein] synthase activity"/>
    <property type="evidence" value="ECO:0007669"/>
    <property type="project" value="UniProtKB-EC"/>
</dbReference>
<dbReference type="PANTHER" id="PTHR12215:SF23">
    <property type="entry name" value="L-AMINOADIPATE-SEMIALDEHYDE DEHYDROGENASE-PHOSPHOPANTETHEINYL TRANSFERASE"/>
    <property type="match status" value="1"/>
</dbReference>